<organism evidence="2 3">
    <name type="scientific">Austropuccinia psidii MF-1</name>
    <dbReference type="NCBI Taxonomy" id="1389203"/>
    <lineage>
        <taxon>Eukaryota</taxon>
        <taxon>Fungi</taxon>
        <taxon>Dikarya</taxon>
        <taxon>Basidiomycota</taxon>
        <taxon>Pucciniomycotina</taxon>
        <taxon>Pucciniomycetes</taxon>
        <taxon>Pucciniales</taxon>
        <taxon>Sphaerophragmiaceae</taxon>
        <taxon>Austropuccinia</taxon>
    </lineage>
</organism>
<feature type="region of interest" description="Disordered" evidence="1">
    <location>
        <begin position="71"/>
        <end position="110"/>
    </location>
</feature>
<dbReference type="OrthoDB" id="128646at2759"/>
<evidence type="ECO:0008006" key="4">
    <source>
        <dbReference type="Google" id="ProtNLM"/>
    </source>
</evidence>
<feature type="compositionally biased region" description="Low complexity" evidence="1">
    <location>
        <begin position="81"/>
        <end position="95"/>
    </location>
</feature>
<evidence type="ECO:0000313" key="2">
    <source>
        <dbReference type="EMBL" id="MBW0495028.1"/>
    </source>
</evidence>
<protein>
    <recommendedName>
        <fullName evidence="4">Peptidase A2 domain-containing protein</fullName>
    </recommendedName>
</protein>
<name>A0A9Q3D640_9BASI</name>
<evidence type="ECO:0000256" key="1">
    <source>
        <dbReference type="SAM" id="MobiDB-lite"/>
    </source>
</evidence>
<accession>A0A9Q3D640</accession>
<comment type="caution">
    <text evidence="2">The sequence shown here is derived from an EMBL/GenBank/DDBJ whole genome shotgun (WGS) entry which is preliminary data.</text>
</comment>
<dbReference type="InterPro" id="IPR021109">
    <property type="entry name" value="Peptidase_aspartic_dom_sf"/>
</dbReference>
<dbReference type="Gene3D" id="2.40.70.10">
    <property type="entry name" value="Acid Proteases"/>
    <property type="match status" value="1"/>
</dbReference>
<sequence length="361" mass="41568">MKEGGHVSLYIADLRSLVSRIRDWGKRALIYNFRKGLPSRILHQLASHTSRIDCLQYLMDVTLELNTRYHERQKEKNPEASKSNSSHPQNSSSSSQKKKENFQKRDNPHSSLLNKDLKLINSEKVRRIKEGLCTYCGGKYSLYSCFKRPQNKLTQPSGQSLIEDHVVFNFIECFPSRAQLRILNTGVKNYLKFFDFSSLSHVFYSILIDSGATNSFIAKQFVHKYSLTMSELPQKIHRIILDSSESPSLFVTHHTKYMVELASFPSFEWDFLVIDTPKEEDLILGFDFLNHLNSFIDWRQGLITFNSDHKDYYDPSKSFSNDFSPAKSCAALVGDFRTPSFPSSVHITSLHSHMSLLSSRD</sequence>
<dbReference type="Pfam" id="PF08284">
    <property type="entry name" value="RVP_2"/>
    <property type="match status" value="1"/>
</dbReference>
<dbReference type="PANTHER" id="PTHR15503:SF22">
    <property type="entry name" value="TRANSPOSON TY3-I GAG POLYPROTEIN"/>
    <property type="match status" value="1"/>
</dbReference>
<dbReference type="CDD" id="cd00303">
    <property type="entry name" value="retropepsin_like"/>
    <property type="match status" value="1"/>
</dbReference>
<keyword evidence="3" id="KW-1185">Reference proteome</keyword>
<proteinExistence type="predicted"/>
<dbReference type="AlphaFoldDB" id="A0A9Q3D640"/>
<feature type="compositionally biased region" description="Basic and acidic residues" evidence="1">
    <location>
        <begin position="97"/>
        <end position="108"/>
    </location>
</feature>
<dbReference type="SUPFAM" id="SSF50630">
    <property type="entry name" value="Acid proteases"/>
    <property type="match status" value="1"/>
</dbReference>
<dbReference type="EMBL" id="AVOT02012878">
    <property type="protein sequence ID" value="MBW0495028.1"/>
    <property type="molecule type" value="Genomic_DNA"/>
</dbReference>
<dbReference type="PANTHER" id="PTHR15503">
    <property type="entry name" value="LDOC1 RELATED"/>
    <property type="match status" value="1"/>
</dbReference>
<dbReference type="Proteomes" id="UP000765509">
    <property type="component" value="Unassembled WGS sequence"/>
</dbReference>
<evidence type="ECO:0000313" key="3">
    <source>
        <dbReference type="Proteomes" id="UP000765509"/>
    </source>
</evidence>
<dbReference type="InterPro" id="IPR032567">
    <property type="entry name" value="RTL1-rel"/>
</dbReference>
<gene>
    <name evidence="2" type="ORF">O181_034743</name>
</gene>
<reference evidence="2" key="1">
    <citation type="submission" date="2021-03" db="EMBL/GenBank/DDBJ databases">
        <title>Draft genome sequence of rust myrtle Austropuccinia psidii MF-1, a brazilian biotype.</title>
        <authorList>
            <person name="Quecine M.C."/>
            <person name="Pachon D.M.R."/>
            <person name="Bonatelli M.L."/>
            <person name="Correr F.H."/>
            <person name="Franceschini L.M."/>
            <person name="Leite T.F."/>
            <person name="Margarido G.R.A."/>
            <person name="Almeida C.A."/>
            <person name="Ferrarezi J.A."/>
            <person name="Labate C.A."/>
        </authorList>
    </citation>
    <scope>NUCLEOTIDE SEQUENCE</scope>
    <source>
        <strain evidence="2">MF-1</strain>
    </source>
</reference>